<evidence type="ECO:0000256" key="2">
    <source>
        <dbReference type="SAM" id="MobiDB-lite"/>
    </source>
</evidence>
<evidence type="ECO:0000313" key="4">
    <source>
        <dbReference type="EMBL" id="APZ54482.1"/>
    </source>
</evidence>
<feature type="compositionally biased region" description="Low complexity" evidence="2">
    <location>
        <begin position="254"/>
        <end position="296"/>
    </location>
</feature>
<organism evidence="4 5">
    <name type="scientific">Salipiger abyssi</name>
    <dbReference type="NCBI Taxonomy" id="1250539"/>
    <lineage>
        <taxon>Bacteria</taxon>
        <taxon>Pseudomonadati</taxon>
        <taxon>Pseudomonadota</taxon>
        <taxon>Alphaproteobacteria</taxon>
        <taxon>Rhodobacterales</taxon>
        <taxon>Roseobacteraceae</taxon>
        <taxon>Salipiger</taxon>
    </lineage>
</organism>
<name>A0A1P8UYK8_9RHOB</name>
<dbReference type="GO" id="GO:0003677">
    <property type="term" value="F:DNA binding"/>
    <property type="evidence" value="ECO:0007669"/>
    <property type="project" value="UniProtKB-KW"/>
</dbReference>
<dbReference type="Pfam" id="PF13411">
    <property type="entry name" value="MerR_1"/>
    <property type="match status" value="1"/>
</dbReference>
<keyword evidence="1" id="KW-0238">DNA-binding</keyword>
<dbReference type="SUPFAM" id="SSF46955">
    <property type="entry name" value="Putative DNA-binding domain"/>
    <property type="match status" value="1"/>
</dbReference>
<evidence type="ECO:0000256" key="1">
    <source>
        <dbReference type="ARBA" id="ARBA00023125"/>
    </source>
</evidence>
<dbReference type="GO" id="GO:0003700">
    <property type="term" value="F:DNA-binding transcription factor activity"/>
    <property type="evidence" value="ECO:0007669"/>
    <property type="project" value="InterPro"/>
</dbReference>
<sequence>MSKSRDAFRTISEVAELLDTPAHVLRFWESKFTQVKPVKRAGGRRYYRPGDIALLSGIKKLLHDDGMTIKGVQKVLREKGVKHVSMLAPLPLEDDEEMAELVEDAPYTEAEPETGTVLPFAPVEPAAPPLAEPAPVEMSGEVTSELETLASDAPADTVEALTDPLPAEDDAAVPEGSPEETPAAVQPPEPETAPQVPQDDLADEGSQETEEDARDQAELFTADVPAEPVLEDAGADLPDFLSHSLEERADAPEAEPATAPENIVADESPASTEPEAPIAEPEPELIAAPEAPPMAEDPAEEATSASSPPTIPDLPRLEDLPPPPPGILTHLARIERFSPEQARALVPHMAALRELVANHARRPRR</sequence>
<dbReference type="CDD" id="cd04765">
    <property type="entry name" value="HTH_MlrA-like_sg2"/>
    <property type="match status" value="1"/>
</dbReference>
<keyword evidence="5" id="KW-1185">Reference proteome</keyword>
<gene>
    <name evidence="4" type="ORF">Ga0080574_TMP4148</name>
</gene>
<dbReference type="KEGG" id="paby:Ga0080574_TMP4148"/>
<dbReference type="RefSeq" id="WP_076704023.1">
    <property type="nucleotide sequence ID" value="NZ_CP015093.1"/>
</dbReference>
<feature type="domain" description="HTH merR-type" evidence="3">
    <location>
        <begin position="10"/>
        <end position="78"/>
    </location>
</feature>
<dbReference type="Proteomes" id="UP000187059">
    <property type="component" value="Chromosome"/>
</dbReference>
<feature type="region of interest" description="Disordered" evidence="2">
    <location>
        <begin position="167"/>
        <end position="328"/>
    </location>
</feature>
<feature type="compositionally biased region" description="Acidic residues" evidence="2">
    <location>
        <begin position="200"/>
        <end position="213"/>
    </location>
</feature>
<evidence type="ECO:0000259" key="3">
    <source>
        <dbReference type="PROSITE" id="PS50937"/>
    </source>
</evidence>
<dbReference type="InterPro" id="IPR009061">
    <property type="entry name" value="DNA-bd_dom_put_sf"/>
</dbReference>
<evidence type="ECO:0000313" key="5">
    <source>
        <dbReference type="Proteomes" id="UP000187059"/>
    </source>
</evidence>
<accession>A0A1P8UYK8</accession>
<dbReference type="PANTHER" id="PTHR30204">
    <property type="entry name" value="REDOX-CYCLING DRUG-SENSING TRANSCRIPTIONAL ACTIVATOR SOXR"/>
    <property type="match status" value="1"/>
</dbReference>
<dbReference type="PANTHER" id="PTHR30204:SF15">
    <property type="entry name" value="BLL5018 PROTEIN"/>
    <property type="match status" value="1"/>
</dbReference>
<dbReference type="InterPro" id="IPR000551">
    <property type="entry name" value="MerR-type_HTH_dom"/>
</dbReference>
<dbReference type="EMBL" id="CP015093">
    <property type="protein sequence ID" value="APZ54482.1"/>
    <property type="molecule type" value="Genomic_DNA"/>
</dbReference>
<protein>
    <submittedName>
        <fullName evidence="4">Putative transcriptional regulator</fullName>
    </submittedName>
</protein>
<dbReference type="SMART" id="SM00422">
    <property type="entry name" value="HTH_MERR"/>
    <property type="match status" value="1"/>
</dbReference>
<reference evidence="4 5" key="1">
    <citation type="submission" date="2016-04" db="EMBL/GenBank/DDBJ databases">
        <title>Deep-sea bacteria in the southern Pacific.</title>
        <authorList>
            <person name="Tang K."/>
        </authorList>
    </citation>
    <scope>NUCLEOTIDE SEQUENCE [LARGE SCALE GENOMIC DNA]</scope>
    <source>
        <strain evidence="4 5">JLT2014</strain>
    </source>
</reference>
<feature type="region of interest" description="Disordered" evidence="2">
    <location>
        <begin position="119"/>
        <end position="144"/>
    </location>
</feature>
<dbReference type="InterPro" id="IPR047057">
    <property type="entry name" value="MerR_fam"/>
</dbReference>
<dbReference type="PROSITE" id="PS50937">
    <property type="entry name" value="HTH_MERR_2"/>
    <property type="match status" value="1"/>
</dbReference>
<dbReference type="STRING" id="1250539.Ga0080574_TMP4148"/>
<dbReference type="AlphaFoldDB" id="A0A1P8UYK8"/>
<dbReference type="Gene3D" id="1.10.1660.10">
    <property type="match status" value="1"/>
</dbReference>
<proteinExistence type="predicted"/>